<accession>A0A3B0J758</accession>
<organism evidence="2 3">
    <name type="scientific">Drosophila guanche</name>
    <name type="common">Fruit fly</name>
    <dbReference type="NCBI Taxonomy" id="7266"/>
    <lineage>
        <taxon>Eukaryota</taxon>
        <taxon>Metazoa</taxon>
        <taxon>Ecdysozoa</taxon>
        <taxon>Arthropoda</taxon>
        <taxon>Hexapoda</taxon>
        <taxon>Insecta</taxon>
        <taxon>Pterygota</taxon>
        <taxon>Neoptera</taxon>
        <taxon>Endopterygota</taxon>
        <taxon>Diptera</taxon>
        <taxon>Brachycera</taxon>
        <taxon>Muscomorpha</taxon>
        <taxon>Ephydroidea</taxon>
        <taxon>Drosophilidae</taxon>
        <taxon>Drosophila</taxon>
        <taxon>Sophophora</taxon>
    </lineage>
</organism>
<dbReference type="EMBL" id="OUUW01000001">
    <property type="protein sequence ID" value="SPP75943.1"/>
    <property type="molecule type" value="Genomic_DNA"/>
</dbReference>
<dbReference type="AlphaFoldDB" id="A0A3B0J758"/>
<keyword evidence="1" id="KW-0472">Membrane</keyword>
<evidence type="ECO:0000256" key="1">
    <source>
        <dbReference type="SAM" id="Phobius"/>
    </source>
</evidence>
<sequence>SICAVAPPLTANVIAAPQAATAKPKMLHQQQYQAKFNEFHARLFVSIFILLLYPTLPLICSIPPLSFRQSQLCEYCVYTSVPNVLKTCKKARNVIVVPETLLKNELLQELIKVMVILTHIKSQLETSSQRLQILCEEIKTTFETNKKIPKCFNELLFPFNNCNSSATEGLKKLTS</sequence>
<name>A0A3B0J758_DROGU</name>
<reference evidence="3" key="1">
    <citation type="submission" date="2018-01" db="EMBL/GenBank/DDBJ databases">
        <authorList>
            <person name="Alioto T."/>
            <person name="Alioto T."/>
        </authorList>
    </citation>
    <scope>NUCLEOTIDE SEQUENCE [LARGE SCALE GENOMIC DNA]</scope>
</reference>
<evidence type="ECO:0000313" key="2">
    <source>
        <dbReference type="EMBL" id="SPP75943.1"/>
    </source>
</evidence>
<feature type="non-terminal residue" evidence="2">
    <location>
        <position position="1"/>
    </location>
</feature>
<feature type="transmembrane region" description="Helical" evidence="1">
    <location>
        <begin position="39"/>
        <end position="60"/>
    </location>
</feature>
<protein>
    <submittedName>
        <fullName evidence="2">Uncharacterized protein</fullName>
    </submittedName>
</protein>
<keyword evidence="3" id="KW-1185">Reference proteome</keyword>
<feature type="non-terminal residue" evidence="2">
    <location>
        <position position="175"/>
    </location>
</feature>
<keyword evidence="1" id="KW-1133">Transmembrane helix</keyword>
<proteinExistence type="predicted"/>
<evidence type="ECO:0000313" key="3">
    <source>
        <dbReference type="Proteomes" id="UP000268350"/>
    </source>
</evidence>
<keyword evidence="1" id="KW-0812">Transmembrane</keyword>
<gene>
    <name evidence="2" type="ORF">DGUA_6G003844</name>
</gene>
<dbReference type="Proteomes" id="UP000268350">
    <property type="component" value="Unassembled WGS sequence"/>
</dbReference>